<feature type="region of interest" description="Disordered" evidence="1">
    <location>
        <begin position="1037"/>
        <end position="1143"/>
    </location>
</feature>
<feature type="compositionally biased region" description="Basic and acidic residues" evidence="1">
    <location>
        <begin position="1055"/>
        <end position="1069"/>
    </location>
</feature>
<feature type="region of interest" description="Disordered" evidence="1">
    <location>
        <begin position="664"/>
        <end position="688"/>
    </location>
</feature>
<feature type="compositionally biased region" description="Basic and acidic residues" evidence="1">
    <location>
        <begin position="1284"/>
        <end position="1294"/>
    </location>
</feature>
<dbReference type="SUPFAM" id="SSF55785">
    <property type="entry name" value="PYP-like sensor domain (PAS domain)"/>
    <property type="match status" value="4"/>
</dbReference>
<comment type="caution">
    <text evidence="4">The sequence shown here is derived from an EMBL/GenBank/DDBJ whole genome shotgun (WGS) entry which is preliminary data.</text>
</comment>
<feature type="region of interest" description="Disordered" evidence="1">
    <location>
        <begin position="921"/>
        <end position="978"/>
    </location>
</feature>
<feature type="compositionally biased region" description="Polar residues" evidence="1">
    <location>
        <begin position="665"/>
        <end position="688"/>
    </location>
</feature>
<feature type="compositionally biased region" description="Low complexity" evidence="1">
    <location>
        <begin position="1005"/>
        <end position="1014"/>
    </location>
</feature>
<keyword evidence="2" id="KW-0472">Membrane</keyword>
<feature type="region of interest" description="Disordered" evidence="1">
    <location>
        <begin position="1174"/>
        <end position="1247"/>
    </location>
</feature>
<feature type="compositionally biased region" description="Polar residues" evidence="1">
    <location>
        <begin position="1237"/>
        <end position="1247"/>
    </location>
</feature>
<keyword evidence="5" id="KW-1185">Reference proteome</keyword>
<evidence type="ECO:0000313" key="5">
    <source>
        <dbReference type="Proteomes" id="UP001520878"/>
    </source>
</evidence>
<evidence type="ECO:0000256" key="2">
    <source>
        <dbReference type="SAM" id="Phobius"/>
    </source>
</evidence>
<dbReference type="PANTHER" id="PTHR44757:SF2">
    <property type="entry name" value="BIOFILM ARCHITECTURE MAINTENANCE PROTEIN MBAA"/>
    <property type="match status" value="1"/>
</dbReference>
<dbReference type="InterPro" id="IPR013767">
    <property type="entry name" value="PAS_fold"/>
</dbReference>
<feature type="region of interest" description="Disordered" evidence="1">
    <location>
        <begin position="1323"/>
        <end position="1343"/>
    </location>
</feature>
<dbReference type="Gene3D" id="1.10.287.1490">
    <property type="match status" value="1"/>
</dbReference>
<reference evidence="4 5" key="1">
    <citation type="submission" date="2021-10" db="EMBL/GenBank/DDBJ databases">
        <title>Draft genome of Aestuariibacter halophilus JC2043.</title>
        <authorList>
            <person name="Emsley S.A."/>
            <person name="Pfannmuller K.M."/>
            <person name="Ushijima B."/>
            <person name="Saw J.H."/>
            <person name="Videau P."/>
        </authorList>
    </citation>
    <scope>NUCLEOTIDE SEQUENCE [LARGE SCALE GENOMIC DNA]</scope>
    <source>
        <strain evidence="4 5">JC2043</strain>
    </source>
</reference>
<feature type="region of interest" description="Disordered" evidence="1">
    <location>
        <begin position="724"/>
        <end position="744"/>
    </location>
</feature>
<gene>
    <name evidence="4" type="ORF">LJ739_17815</name>
</gene>
<evidence type="ECO:0000256" key="1">
    <source>
        <dbReference type="SAM" id="MobiDB-lite"/>
    </source>
</evidence>
<dbReference type="PANTHER" id="PTHR44757">
    <property type="entry name" value="DIGUANYLATE CYCLASE DGCP"/>
    <property type="match status" value="1"/>
</dbReference>
<name>A0ABS8GC55_9ALTE</name>
<feature type="transmembrane region" description="Helical" evidence="2">
    <location>
        <begin position="12"/>
        <end position="30"/>
    </location>
</feature>
<dbReference type="RefSeq" id="WP_229162683.1">
    <property type="nucleotide sequence ID" value="NZ_JAJEWP010000007.1"/>
</dbReference>
<dbReference type="InterPro" id="IPR036641">
    <property type="entry name" value="HPT_dom_sf"/>
</dbReference>
<feature type="region of interest" description="Disordered" evidence="1">
    <location>
        <begin position="832"/>
        <end position="863"/>
    </location>
</feature>
<dbReference type="InterPro" id="IPR013656">
    <property type="entry name" value="PAS_4"/>
</dbReference>
<organism evidence="4 5">
    <name type="scientific">Fluctibacter halophilus</name>
    <dbReference type="NCBI Taxonomy" id="226011"/>
    <lineage>
        <taxon>Bacteria</taxon>
        <taxon>Pseudomonadati</taxon>
        <taxon>Pseudomonadota</taxon>
        <taxon>Gammaproteobacteria</taxon>
        <taxon>Alteromonadales</taxon>
        <taxon>Alteromonadaceae</taxon>
        <taxon>Fluctibacter</taxon>
    </lineage>
</organism>
<feature type="compositionally biased region" description="Basic and acidic residues" evidence="1">
    <location>
        <begin position="1223"/>
        <end position="1236"/>
    </location>
</feature>
<dbReference type="SUPFAM" id="SSF57997">
    <property type="entry name" value="Tropomyosin"/>
    <property type="match status" value="2"/>
</dbReference>
<protein>
    <submittedName>
        <fullName evidence="4">PAS domain S-box protein</fullName>
    </submittedName>
</protein>
<dbReference type="EMBL" id="JAJEWP010000007">
    <property type="protein sequence ID" value="MCC2618117.1"/>
    <property type="molecule type" value="Genomic_DNA"/>
</dbReference>
<feature type="region of interest" description="Disordered" evidence="1">
    <location>
        <begin position="1284"/>
        <end position="1310"/>
    </location>
</feature>
<dbReference type="InterPro" id="IPR000014">
    <property type="entry name" value="PAS"/>
</dbReference>
<sequence>MLNLDAEAANLGLVAALVAVLVCVIMLVVFKLKLNGADKQRAASDDQAQHNQQLLDGFDQGMLHLDDEGQVLYANKVAAVLLGSSQGALQGKSLSSLLPEDAHKVVAQAMSSNIPAGFQTSLKGQQTLWMTITPKGKSKTMAAVMSLVDVSRFQRKIDDARGSIATYKGLCDAASIGQFDLVLADDSLTHNAVVSEWLGTDIADWTGLQQQVRHQDWHEFVQARAVLEQGEQVSFVAQIGEQEHWHKVQVVGLVSTVGDDGKPATVRWLLTDISEQHTLERHKQVIQQRMRGVLHAINTACYLVDENTTVVDVNPAFDRLFGTNAMALRGQPVDSIEALPEAILALHQGSDLMAASSGPKEITVTLADQQEHILSQRLLPLKSAEGQRVGSIVMIEDVTEKRAQEAAMEAERQRFTHILDMAPLAIALIDKDDHIIQANQVTTERLGLSEQELQSVSFYDLFNDGHNAARAAKQLQQDGQLRNYAVKLKGKDGHLFPSELHVDEFDRNAGQHLVWIADVSDKQLHQDKFDSLLQHSSIPMAVLSEQGFEHLNPAALEFFHADSGEELAGLFPYDESLNVDEQSAQRLRQKITQIRTDGRAQSMPWQHQRKDQILPCHATFVPMFKGRQLESILCMWLDMRAVKQADAARQEAISRQAEAERIAQEKQQQLESSQDQLASKTRSLQDTQSKLEAVTEDLSAKESAFSTLQAEHASVTDHLNKLQQDYQQSREKLAQTEQSNAELEEQLAQSSEKVSALQQQRNQIADALQYSEQQHKRAQQQLLESEQLTEKLQKEQQQQAEQINQYEQQVSGLKGEITDKDRQLHEVSGQINTLQSQLTSSSQTSDKLREQLQMQRKASEEAARQRRELEQIVRQAESELGSKARHIEHLQHEMSKFEELSQQEKGDMEKQQKALADELAAKHQQLEAMQTKLEETLQQSEQEKAEKEAQQQRLQQLEKELNDVEARTAEQQQKMAEADEYWKAQQAELQEALKAKQQQLQDTLATLEDTTQQTEAERAERARQEQIYAKLEKELAEMEQRAAEQNAKMAQSDKQWQEHQKSLSEELEAKQQQLMQTRQQLDEQQRQADAEKHQRDEQQQALEQLKQELRDVESRASKQKEMMEGSDEQWRQHHAEIEAQKQQLQEALAQAQQQNQAMQEKLQGNLEALQVAETKVSETTSGEQKLQGELQKARQQAEALQAKLAAQEAQESSLQQQLAEQQKALEERERNIKALEEQQQALSDSLQTVQKEYDATKQDLSSQDSNQSELAEQLKALEQELQDSKAQLDTKESALQDAQSKLQDSQSKLAEQEQALLEASKAELKQAQEEAPKAPKELPPYAKLPLPSSPSAWFDLLPFLQRNPDSGPLAEGLNKLLDELDGIIEGMGQALDSEDNGKLLLFVHKLNQVAERINSAPLLDLAARLEADSRAGELDNIAISWPSMEQSLQNTQRVIYSHLHQG</sequence>
<feature type="domain" description="PAS" evidence="3">
    <location>
        <begin position="286"/>
        <end position="331"/>
    </location>
</feature>
<proteinExistence type="predicted"/>
<dbReference type="SMART" id="SM00091">
    <property type="entry name" value="PAS"/>
    <property type="match status" value="4"/>
</dbReference>
<feature type="compositionally biased region" description="Low complexity" evidence="1">
    <location>
        <begin position="1189"/>
        <end position="1222"/>
    </location>
</feature>
<feature type="compositionally biased region" description="Polar residues" evidence="1">
    <location>
        <begin position="735"/>
        <end position="744"/>
    </location>
</feature>
<feature type="compositionally biased region" description="Basic and acidic residues" evidence="1">
    <location>
        <begin position="1015"/>
        <end position="1025"/>
    </location>
</feature>
<feature type="domain" description="PAS" evidence="3">
    <location>
        <begin position="47"/>
        <end position="125"/>
    </location>
</feature>
<dbReference type="Pfam" id="PF13188">
    <property type="entry name" value="PAS_8"/>
    <property type="match status" value="1"/>
</dbReference>
<feature type="region of interest" description="Disordered" evidence="1">
    <location>
        <begin position="1005"/>
        <end position="1025"/>
    </location>
</feature>
<keyword evidence="2" id="KW-1133">Transmembrane helix</keyword>
<dbReference type="NCBIfam" id="TIGR00229">
    <property type="entry name" value="sensory_box"/>
    <property type="match status" value="2"/>
</dbReference>
<keyword evidence="2" id="KW-0812">Transmembrane</keyword>
<feature type="compositionally biased region" description="Basic and acidic residues" evidence="1">
    <location>
        <begin position="1105"/>
        <end position="1139"/>
    </location>
</feature>
<dbReference type="InterPro" id="IPR052155">
    <property type="entry name" value="Biofilm_reg_signaling"/>
</dbReference>
<accession>A0ABS8GC55</accession>
<evidence type="ECO:0000313" key="4">
    <source>
        <dbReference type="EMBL" id="MCC2618117.1"/>
    </source>
</evidence>
<feature type="compositionally biased region" description="Basic and acidic residues" evidence="1">
    <location>
        <begin position="1080"/>
        <end position="1098"/>
    </location>
</feature>
<feature type="compositionally biased region" description="Polar residues" evidence="1">
    <location>
        <begin position="1296"/>
        <end position="1309"/>
    </location>
</feature>
<dbReference type="CDD" id="cd00130">
    <property type="entry name" value="PAS"/>
    <property type="match status" value="2"/>
</dbReference>
<evidence type="ECO:0000259" key="3">
    <source>
        <dbReference type="PROSITE" id="PS50112"/>
    </source>
</evidence>
<dbReference type="Gene3D" id="3.30.450.20">
    <property type="entry name" value="PAS domain"/>
    <property type="match status" value="4"/>
</dbReference>
<dbReference type="Proteomes" id="UP001520878">
    <property type="component" value="Unassembled WGS sequence"/>
</dbReference>
<feature type="compositionally biased region" description="Basic and acidic residues" evidence="1">
    <location>
        <begin position="941"/>
        <end position="968"/>
    </location>
</feature>
<dbReference type="Pfam" id="PF08448">
    <property type="entry name" value="PAS_4"/>
    <property type="match status" value="1"/>
</dbReference>
<feature type="compositionally biased region" description="Basic and acidic residues" evidence="1">
    <location>
        <begin position="1323"/>
        <end position="1336"/>
    </location>
</feature>
<dbReference type="Pfam" id="PF00989">
    <property type="entry name" value="PAS"/>
    <property type="match status" value="2"/>
</dbReference>
<feature type="compositionally biased region" description="Low complexity" evidence="1">
    <location>
        <begin position="833"/>
        <end position="845"/>
    </location>
</feature>
<dbReference type="PROSITE" id="PS50112">
    <property type="entry name" value="PAS"/>
    <property type="match status" value="3"/>
</dbReference>
<dbReference type="InterPro" id="IPR035965">
    <property type="entry name" value="PAS-like_dom_sf"/>
</dbReference>
<dbReference type="SUPFAM" id="SSF47226">
    <property type="entry name" value="Histidine-containing phosphotransfer domain, HPT domain"/>
    <property type="match status" value="1"/>
</dbReference>
<feature type="domain" description="PAS" evidence="3">
    <location>
        <begin position="411"/>
        <end position="463"/>
    </location>
</feature>